<keyword evidence="1" id="KW-1133">Transmembrane helix</keyword>
<keyword evidence="1" id="KW-0812">Transmembrane</keyword>
<feature type="transmembrane region" description="Helical" evidence="1">
    <location>
        <begin position="214"/>
        <end position="240"/>
    </location>
</feature>
<dbReference type="OrthoDB" id="2956246at2759"/>
<dbReference type="RefSeq" id="XP_028463255.1">
    <property type="nucleotide sequence ID" value="XM_028615569.1"/>
</dbReference>
<dbReference type="EMBL" id="ML119061">
    <property type="protein sequence ID" value="ROT35449.1"/>
    <property type="molecule type" value="Genomic_DNA"/>
</dbReference>
<dbReference type="STRING" id="1314773.A0A3N2PLU2"/>
<name>A0A3N2PLU2_SODAK</name>
<dbReference type="AlphaFoldDB" id="A0A3N2PLU2"/>
<gene>
    <name evidence="2" type="ORF">SODALDRAFT_66345</name>
</gene>
<sequence>MIETPIPGFDLSPAAFFALADLHSIPDRTAFRGGVSIFEVLILAPGLQYQQSADTIYGLYTRFPKAFETGQRAATSEGQTPTPDPAGVRHWPVHNHATLRFLQRVVESDDFPCSVTPLTTASGDDGRRLEESALVGNNGWASTKRVWTFNVGLEVWPEMIPSTTYLDALRKRTPQPRPGSNEKLTEQPDHSVKEDRAWILAEIASHFLYLCTPLLTISAVILCIVSTDWWGFSVILMLIFSRAINIMIIEERHDPDSVAMDAIPIPVMAGHTITVTPFEPASVHTTTSAFALPSTYWNQRRSRRTEGKARTEYTIPLSPTSIVVLRGTRQDLQAVTTCGFLSPLSRRQGLLEGVAKSFMYLAAALSGNLSQMGAIALAILLLTSASMLGISNFFVRCLRVNGRVMYPTPANHRGARSWDPACTL</sequence>
<dbReference type="GeneID" id="39584046"/>
<reference evidence="2 3" key="1">
    <citation type="journal article" date="2018" name="Mol. Ecol.">
        <title>The obligate alkalophilic soda-lake fungus Sodiomyces alkalinus has shifted to a protein diet.</title>
        <authorList>
            <person name="Grum-Grzhimaylo A.A."/>
            <person name="Falkoski D.L."/>
            <person name="van den Heuvel J."/>
            <person name="Valero-Jimenez C.A."/>
            <person name="Min B."/>
            <person name="Choi I.G."/>
            <person name="Lipzen A."/>
            <person name="Daum C.G."/>
            <person name="Aanen D.K."/>
            <person name="Tsang A."/>
            <person name="Henrissat B."/>
            <person name="Bilanenko E.N."/>
            <person name="de Vries R.P."/>
            <person name="van Kan J.A.L."/>
            <person name="Grigoriev I.V."/>
            <person name="Debets A.J.M."/>
        </authorList>
    </citation>
    <scope>NUCLEOTIDE SEQUENCE [LARGE SCALE GENOMIC DNA]</scope>
    <source>
        <strain evidence="2 3">F11</strain>
    </source>
</reference>
<dbReference type="Proteomes" id="UP000272025">
    <property type="component" value="Unassembled WGS sequence"/>
</dbReference>
<organism evidence="2 3">
    <name type="scientific">Sodiomyces alkalinus (strain CBS 110278 / VKM F-3762 / F11)</name>
    <name type="common">Alkaliphilic filamentous fungus</name>
    <dbReference type="NCBI Taxonomy" id="1314773"/>
    <lineage>
        <taxon>Eukaryota</taxon>
        <taxon>Fungi</taxon>
        <taxon>Dikarya</taxon>
        <taxon>Ascomycota</taxon>
        <taxon>Pezizomycotina</taxon>
        <taxon>Sordariomycetes</taxon>
        <taxon>Hypocreomycetidae</taxon>
        <taxon>Glomerellales</taxon>
        <taxon>Plectosphaerellaceae</taxon>
        <taxon>Sodiomyces</taxon>
    </lineage>
</organism>
<feature type="transmembrane region" description="Helical" evidence="1">
    <location>
        <begin position="375"/>
        <end position="395"/>
    </location>
</feature>
<accession>A0A3N2PLU2</accession>
<protein>
    <submittedName>
        <fullName evidence="2">Uncharacterized protein</fullName>
    </submittedName>
</protein>
<proteinExistence type="predicted"/>
<evidence type="ECO:0000313" key="2">
    <source>
        <dbReference type="EMBL" id="ROT35449.1"/>
    </source>
</evidence>
<evidence type="ECO:0000313" key="3">
    <source>
        <dbReference type="Proteomes" id="UP000272025"/>
    </source>
</evidence>
<evidence type="ECO:0000256" key="1">
    <source>
        <dbReference type="SAM" id="Phobius"/>
    </source>
</evidence>
<keyword evidence="1" id="KW-0472">Membrane</keyword>
<keyword evidence="3" id="KW-1185">Reference proteome</keyword>